<dbReference type="Gene3D" id="1.20.1250.20">
    <property type="entry name" value="MFS general substrate transporter like domains"/>
    <property type="match status" value="1"/>
</dbReference>
<feature type="transmembrane region" description="Helical" evidence="7">
    <location>
        <begin position="20"/>
        <end position="43"/>
    </location>
</feature>
<feature type="transmembrane region" description="Helical" evidence="7">
    <location>
        <begin position="115"/>
        <end position="134"/>
    </location>
</feature>
<proteinExistence type="predicted"/>
<keyword evidence="4 7" id="KW-1133">Transmembrane helix</keyword>
<evidence type="ECO:0000256" key="4">
    <source>
        <dbReference type="ARBA" id="ARBA00022989"/>
    </source>
</evidence>
<evidence type="ECO:0000313" key="9">
    <source>
        <dbReference type="EMBL" id="GHH72834.1"/>
    </source>
</evidence>
<feature type="transmembrane region" description="Helical" evidence="7">
    <location>
        <begin position="55"/>
        <end position="74"/>
    </location>
</feature>
<evidence type="ECO:0000256" key="6">
    <source>
        <dbReference type="ARBA" id="ARBA00023251"/>
    </source>
</evidence>
<gene>
    <name evidence="9" type="ORF">GCM10018793_10480</name>
</gene>
<dbReference type="GO" id="GO:0005886">
    <property type="term" value="C:plasma membrane"/>
    <property type="evidence" value="ECO:0007669"/>
    <property type="project" value="UniProtKB-SubCell"/>
</dbReference>
<dbReference type="InterPro" id="IPR036259">
    <property type="entry name" value="MFS_trans_sf"/>
</dbReference>
<dbReference type="InterPro" id="IPR020846">
    <property type="entry name" value="MFS_dom"/>
</dbReference>
<feature type="transmembrane region" description="Helical" evidence="7">
    <location>
        <begin position="276"/>
        <end position="299"/>
    </location>
</feature>
<organism evidence="9 10">
    <name type="scientific">Streptomyces sulfonofaciens</name>
    <dbReference type="NCBI Taxonomy" id="68272"/>
    <lineage>
        <taxon>Bacteria</taxon>
        <taxon>Bacillati</taxon>
        <taxon>Actinomycetota</taxon>
        <taxon>Actinomycetes</taxon>
        <taxon>Kitasatosporales</taxon>
        <taxon>Streptomycetaceae</taxon>
        <taxon>Streptomyces</taxon>
    </lineage>
</organism>
<feature type="transmembrane region" description="Helical" evidence="7">
    <location>
        <begin position="86"/>
        <end position="109"/>
    </location>
</feature>
<name>A0A919KU82_9ACTN</name>
<evidence type="ECO:0000256" key="2">
    <source>
        <dbReference type="ARBA" id="ARBA00022448"/>
    </source>
</evidence>
<keyword evidence="2" id="KW-0813">Transport</keyword>
<keyword evidence="5 7" id="KW-0472">Membrane</keyword>
<evidence type="ECO:0000313" key="10">
    <source>
        <dbReference type="Proteomes" id="UP000603708"/>
    </source>
</evidence>
<dbReference type="AlphaFoldDB" id="A0A919KU82"/>
<dbReference type="PRINTS" id="PR01036">
    <property type="entry name" value="TCRTETB"/>
</dbReference>
<dbReference type="GO" id="GO:0046677">
    <property type="term" value="P:response to antibiotic"/>
    <property type="evidence" value="ECO:0007669"/>
    <property type="project" value="UniProtKB-KW"/>
</dbReference>
<accession>A0A919KU82</accession>
<evidence type="ECO:0000259" key="8">
    <source>
        <dbReference type="PROSITE" id="PS50850"/>
    </source>
</evidence>
<dbReference type="PANTHER" id="PTHR42718">
    <property type="entry name" value="MAJOR FACILITATOR SUPERFAMILY MULTIDRUG TRANSPORTER MFSC"/>
    <property type="match status" value="1"/>
</dbReference>
<comment type="subcellular location">
    <subcellularLocation>
        <location evidence="1">Cell membrane</location>
        <topology evidence="1">Multi-pass membrane protein</topology>
    </subcellularLocation>
</comment>
<dbReference type="Pfam" id="PF07690">
    <property type="entry name" value="MFS_1"/>
    <property type="match status" value="1"/>
</dbReference>
<sequence length="461" mass="45556">MTAHPTSHTARTAGGPHRTALAAVCLGHFLVVLDVTAVTVALPVIGDALDASVTALQWVADGYTLVFAGLLPFSGGLADRIGARRVFLTGLALFTLASAGCAAACSAPLLVLARLVQGCGAALLLPASLALLRAMYAHRAARARAIGLWGAVSGLAAGAGPVLGGLLAQGLGWRAVFLVNLPVGAAGALLTLRCVPAPPGRSRGGLDLPAQSALAVSLAALVTALVEAGALGWTHPAVLGAAALCPAGTLVFLRLEGRARAPMLPLPLLTTPGLRPAVAIGALLNLGFYGLLFLAPLYFQRLHHYGVLRAGCALLPAVAVVAPGSALAGRVMARTGPRPPMAVGLGVGALGLLGWLLAGPATGYPALVAPMAAVGFGTALTMPAATLAATEAAAQDRAGAASAIFNTARQSGSALGVAVFGSLSADRLVTGLHISALIGATGFLAAAALAVRYGSGPSAAR</sequence>
<dbReference type="RefSeq" id="WP_189929671.1">
    <property type="nucleotide sequence ID" value="NZ_BNCD01000002.1"/>
</dbReference>
<feature type="transmembrane region" description="Helical" evidence="7">
    <location>
        <begin position="432"/>
        <end position="451"/>
    </location>
</feature>
<feature type="transmembrane region" description="Helical" evidence="7">
    <location>
        <begin position="213"/>
        <end position="231"/>
    </location>
</feature>
<feature type="transmembrane region" description="Helical" evidence="7">
    <location>
        <begin position="305"/>
        <end position="328"/>
    </location>
</feature>
<evidence type="ECO:0000256" key="1">
    <source>
        <dbReference type="ARBA" id="ARBA00004651"/>
    </source>
</evidence>
<feature type="transmembrane region" description="Helical" evidence="7">
    <location>
        <begin position="146"/>
        <end position="167"/>
    </location>
</feature>
<dbReference type="EMBL" id="BNCD01000002">
    <property type="protein sequence ID" value="GHH72834.1"/>
    <property type="molecule type" value="Genomic_DNA"/>
</dbReference>
<feature type="transmembrane region" description="Helical" evidence="7">
    <location>
        <begin position="340"/>
        <end position="358"/>
    </location>
</feature>
<dbReference type="PROSITE" id="PS50850">
    <property type="entry name" value="MFS"/>
    <property type="match status" value="1"/>
</dbReference>
<evidence type="ECO:0000256" key="3">
    <source>
        <dbReference type="ARBA" id="ARBA00022692"/>
    </source>
</evidence>
<reference evidence="9" key="2">
    <citation type="submission" date="2020-09" db="EMBL/GenBank/DDBJ databases">
        <authorList>
            <person name="Sun Q."/>
            <person name="Ohkuma M."/>
        </authorList>
    </citation>
    <scope>NUCLEOTIDE SEQUENCE</scope>
    <source>
        <strain evidence="9">JCM 5069</strain>
    </source>
</reference>
<dbReference type="PANTHER" id="PTHR42718:SF9">
    <property type="entry name" value="MAJOR FACILITATOR SUPERFAMILY MULTIDRUG TRANSPORTER MFSC"/>
    <property type="match status" value="1"/>
</dbReference>
<dbReference type="Gene3D" id="1.20.1720.10">
    <property type="entry name" value="Multidrug resistance protein D"/>
    <property type="match status" value="1"/>
</dbReference>
<comment type="caution">
    <text evidence="9">The sequence shown here is derived from an EMBL/GenBank/DDBJ whole genome shotgun (WGS) entry which is preliminary data.</text>
</comment>
<evidence type="ECO:0000256" key="7">
    <source>
        <dbReference type="SAM" id="Phobius"/>
    </source>
</evidence>
<evidence type="ECO:0000256" key="5">
    <source>
        <dbReference type="ARBA" id="ARBA00023136"/>
    </source>
</evidence>
<feature type="domain" description="Major facilitator superfamily (MFS) profile" evidence="8">
    <location>
        <begin position="20"/>
        <end position="454"/>
    </location>
</feature>
<dbReference type="CDD" id="cd17321">
    <property type="entry name" value="MFS_MMR_MDR_like"/>
    <property type="match status" value="1"/>
</dbReference>
<dbReference type="SUPFAM" id="SSF103473">
    <property type="entry name" value="MFS general substrate transporter"/>
    <property type="match status" value="1"/>
</dbReference>
<dbReference type="InterPro" id="IPR011701">
    <property type="entry name" value="MFS"/>
</dbReference>
<reference evidence="9" key="1">
    <citation type="journal article" date="2014" name="Int. J. Syst. Evol. Microbiol.">
        <title>Complete genome sequence of Corynebacterium casei LMG S-19264T (=DSM 44701T), isolated from a smear-ripened cheese.</title>
        <authorList>
            <consortium name="US DOE Joint Genome Institute (JGI-PGF)"/>
            <person name="Walter F."/>
            <person name="Albersmeier A."/>
            <person name="Kalinowski J."/>
            <person name="Ruckert C."/>
        </authorList>
    </citation>
    <scope>NUCLEOTIDE SEQUENCE</scope>
    <source>
        <strain evidence="9">JCM 5069</strain>
    </source>
</reference>
<keyword evidence="10" id="KW-1185">Reference proteome</keyword>
<protein>
    <submittedName>
        <fullName evidence="9">MFS transporter</fullName>
    </submittedName>
</protein>
<feature type="transmembrane region" description="Helical" evidence="7">
    <location>
        <begin position="173"/>
        <end position="192"/>
    </location>
</feature>
<keyword evidence="6" id="KW-0046">Antibiotic resistance</keyword>
<dbReference type="GO" id="GO:0022857">
    <property type="term" value="F:transmembrane transporter activity"/>
    <property type="evidence" value="ECO:0007669"/>
    <property type="project" value="InterPro"/>
</dbReference>
<keyword evidence="3 7" id="KW-0812">Transmembrane</keyword>
<dbReference type="Proteomes" id="UP000603708">
    <property type="component" value="Unassembled WGS sequence"/>
</dbReference>